<reference evidence="3" key="2">
    <citation type="submission" date="2023-11" db="UniProtKB">
        <authorList>
            <consortium name="WormBaseParasite"/>
        </authorList>
    </citation>
    <scope>IDENTIFICATION</scope>
</reference>
<reference evidence="2" key="1">
    <citation type="submission" date="2022-06" db="EMBL/GenBank/DDBJ databases">
        <authorList>
            <person name="Berger JAMES D."/>
            <person name="Berger JAMES D."/>
        </authorList>
    </citation>
    <scope>NUCLEOTIDE SEQUENCE [LARGE SCALE GENOMIC DNA]</scope>
</reference>
<sequence>MASVDSGDVGNIDALLRAAEILEKKLYSKGGYDTADALRNISVSQFVDWLNSGEQTDAETTLDNNIASTIQVELANLIQMSGCQKVSDFPTAFGSGHNANSSESITLSYQDDDPAFIYHPSNWKHCDASRLRSDCISSNVSPNHYRILTAASGVSQLSESSLVGGTGDEPDGLSNTSDDVCMDNSSQDSFSGNLISVRPPANTLHTFNSSPGPECSGNVDAVYYKSRLRSALLTPYSPGCEIHSNDTQRPSESSHKDASVTNLLPTHQGITGNIVSGVCSSQTSPQRPEVLNRMSGSGDDSDQQEAKRQTPGSPRNITTLQQQTSWSAPPSVSSSSCATPDKEFCDIPTQIDTPQLVYPNRPSRFSCSSLPVKKRKLDWKQSSSNSSDLQSPHKHLFQSKKVLTNSPSDFTTTSSTLTTTLNQNFFTCSLSKDSIPERRQSVGALPMSNIGHQLLASKNTIPLLRTCSVPVNNNQQNFDSSSKALDSLEFHSHHPLEEKKISSKTHYQNHFSVLARTLTGSDNDTTSMHLKQYSSESVALHNSSDCLKIGKDNTFQENKKHLSLANVSLHNTTNYYDNISNKAEGIYTSEFQDSSSAIASGKTQTTDLLFRPPRNTWKHRHNILNNQLFSTSSSSSSPSSVISDTVINTTKAPPFYTSDCYQKQDCLSRILTTKNSDTSLSDHYHQYTNRSNGSPMERKQGGLIQNISYGEYLPQLLSTHTTKEDSLCTVDTFNRKRPNGIDEVSLKADAAYSTFQSYSRNQPYQKSSSVVIHPKTPESSVATITTTTNTVVKPYYNNSVIQMDVRSDSKLVPANSSPIAIDSGVVSKEPMNHLKPASVESSYKTLPVTLSSPSSILSNQMNVNGAHVIMMLSPSNTVPTSLLSSVSNQMMSSSSSIADTKQTPSSCTGKKQLIDSSHIQNLNNFGVSLNSGTSKFPLLLVSASSSASAAALAEAAALATGAPPTSLVPVPVQVTTYVPPSKDQDNGDQMNSQSKNSYFLNENNNTSNQHFILSVMMNDNDEKSPSVPMGLRQIPLVLSAPIYPSHSNSTTTTITKHNDVNNAQRVSPTSESSCIPFTITSRANVTPHQPA</sequence>
<organism evidence="2 3">
    <name type="scientific">Trichobilharzia regenti</name>
    <name type="common">Nasal bird schistosome</name>
    <dbReference type="NCBI Taxonomy" id="157069"/>
    <lineage>
        <taxon>Eukaryota</taxon>
        <taxon>Metazoa</taxon>
        <taxon>Spiralia</taxon>
        <taxon>Lophotrochozoa</taxon>
        <taxon>Platyhelminthes</taxon>
        <taxon>Trematoda</taxon>
        <taxon>Digenea</taxon>
        <taxon>Strigeidida</taxon>
        <taxon>Schistosomatoidea</taxon>
        <taxon>Schistosomatidae</taxon>
        <taxon>Trichobilharzia</taxon>
    </lineage>
</organism>
<proteinExistence type="predicted"/>
<dbReference type="AlphaFoldDB" id="A0AA85KAX4"/>
<protein>
    <submittedName>
        <fullName evidence="3">SH2 domain-containing protein</fullName>
    </submittedName>
</protein>
<feature type="compositionally biased region" description="Low complexity" evidence="1">
    <location>
        <begin position="325"/>
        <end position="336"/>
    </location>
</feature>
<dbReference type="Proteomes" id="UP000050795">
    <property type="component" value="Unassembled WGS sequence"/>
</dbReference>
<evidence type="ECO:0000313" key="2">
    <source>
        <dbReference type="Proteomes" id="UP000050795"/>
    </source>
</evidence>
<accession>A0AA85KAX4</accession>
<evidence type="ECO:0000256" key="1">
    <source>
        <dbReference type="SAM" id="MobiDB-lite"/>
    </source>
</evidence>
<keyword evidence="2" id="KW-1185">Reference proteome</keyword>
<name>A0AA85KAX4_TRIRE</name>
<evidence type="ECO:0000313" key="3">
    <source>
        <dbReference type="WBParaSite" id="TREG1_89360.3"/>
    </source>
</evidence>
<feature type="region of interest" description="Disordered" evidence="1">
    <location>
        <begin position="235"/>
        <end position="258"/>
    </location>
</feature>
<feature type="region of interest" description="Disordered" evidence="1">
    <location>
        <begin position="159"/>
        <end position="178"/>
    </location>
</feature>
<dbReference type="WBParaSite" id="TREG1_89360.3">
    <property type="protein sequence ID" value="TREG1_89360.3"/>
    <property type="gene ID" value="TREG1_89360"/>
</dbReference>
<feature type="compositionally biased region" description="Polar residues" evidence="1">
    <location>
        <begin position="310"/>
        <end position="324"/>
    </location>
</feature>
<feature type="compositionally biased region" description="Polar residues" evidence="1">
    <location>
        <begin position="274"/>
        <end position="286"/>
    </location>
</feature>
<feature type="region of interest" description="Disordered" evidence="1">
    <location>
        <begin position="274"/>
        <end position="339"/>
    </location>
</feature>